<dbReference type="Gene3D" id="2.60.40.1660">
    <property type="entry name" value="Na, k-atpase alpha subunit"/>
    <property type="match status" value="1"/>
</dbReference>
<evidence type="ECO:0000256" key="10">
    <source>
        <dbReference type="ARBA" id="ARBA00022989"/>
    </source>
</evidence>
<evidence type="ECO:0000256" key="16">
    <source>
        <dbReference type="ARBA" id="ARBA00023201"/>
    </source>
</evidence>
<evidence type="ECO:0000256" key="1">
    <source>
        <dbReference type="ARBA" id="ARBA00004401"/>
    </source>
</evidence>
<dbReference type="EMBL" id="KB097495">
    <property type="protein sequence ID" value="ESN96281.1"/>
    <property type="molecule type" value="Genomic_DNA"/>
</dbReference>
<keyword evidence="4" id="KW-1003">Cell membrane</keyword>
<reference evidence="18 20" key="2">
    <citation type="journal article" date="2013" name="Nature">
        <title>Insights into bilaterian evolution from three spiralian genomes.</title>
        <authorList>
            <person name="Simakov O."/>
            <person name="Marletaz F."/>
            <person name="Cho S.J."/>
            <person name="Edsinger-Gonzales E."/>
            <person name="Havlak P."/>
            <person name="Hellsten U."/>
            <person name="Kuo D.H."/>
            <person name="Larsson T."/>
            <person name="Lv J."/>
            <person name="Arendt D."/>
            <person name="Savage R."/>
            <person name="Osoegawa K."/>
            <person name="de Jong P."/>
            <person name="Grimwood J."/>
            <person name="Chapman J.A."/>
            <person name="Shapiro H."/>
            <person name="Aerts A."/>
            <person name="Otillar R.P."/>
            <person name="Terry A.Y."/>
            <person name="Boore J.L."/>
            <person name="Grigoriev I.V."/>
            <person name="Lindberg D.R."/>
            <person name="Seaver E.C."/>
            <person name="Weisblat D.A."/>
            <person name="Putnam N.H."/>
            <person name="Rokhsar D.S."/>
        </authorList>
    </citation>
    <scope>NUCLEOTIDE SEQUENCE</scope>
</reference>
<protein>
    <recommendedName>
        <fullName evidence="21">Sodium/potassium-transporting ATPase subunit beta</fullName>
    </recommendedName>
</protein>
<comment type="similarity">
    <text evidence="2">Belongs to the X(+)/potassium ATPases subunit beta family.</text>
</comment>
<evidence type="ECO:0000256" key="5">
    <source>
        <dbReference type="ARBA" id="ARBA00022538"/>
    </source>
</evidence>
<dbReference type="AlphaFoldDB" id="T1FZ99"/>
<evidence type="ECO:0008006" key="21">
    <source>
        <dbReference type="Google" id="ProtNLM"/>
    </source>
</evidence>
<reference evidence="20" key="1">
    <citation type="submission" date="2012-12" db="EMBL/GenBank/DDBJ databases">
        <authorList>
            <person name="Hellsten U."/>
            <person name="Grimwood J."/>
            <person name="Chapman J.A."/>
            <person name="Shapiro H."/>
            <person name="Aerts A."/>
            <person name="Otillar R.P."/>
            <person name="Terry A.Y."/>
            <person name="Boore J.L."/>
            <person name="Simakov O."/>
            <person name="Marletaz F."/>
            <person name="Cho S.-J."/>
            <person name="Edsinger-Gonzales E."/>
            <person name="Havlak P."/>
            <person name="Kuo D.-H."/>
            <person name="Larsson T."/>
            <person name="Lv J."/>
            <person name="Arendt D."/>
            <person name="Savage R."/>
            <person name="Osoegawa K."/>
            <person name="de Jong P."/>
            <person name="Lindberg D.R."/>
            <person name="Seaver E.C."/>
            <person name="Weisblat D.A."/>
            <person name="Putnam N.H."/>
            <person name="Grigoriev I.V."/>
            <person name="Rokhsar D.S."/>
        </authorList>
    </citation>
    <scope>NUCLEOTIDE SEQUENCE</scope>
</reference>
<evidence type="ECO:0000313" key="18">
    <source>
        <dbReference type="EMBL" id="ESN96281.1"/>
    </source>
</evidence>
<proteinExistence type="inferred from homology"/>
<dbReference type="Pfam" id="PF00287">
    <property type="entry name" value="Na_K-ATPase"/>
    <property type="match status" value="1"/>
</dbReference>
<dbReference type="eggNOG" id="KOG3927">
    <property type="taxonomic scope" value="Eukaryota"/>
</dbReference>
<keyword evidence="12" id="KW-0406">Ion transport</keyword>
<dbReference type="GO" id="GO:0006883">
    <property type="term" value="P:intracellular sodium ion homeostasis"/>
    <property type="evidence" value="ECO:0000318"/>
    <property type="project" value="GO_Central"/>
</dbReference>
<dbReference type="GO" id="GO:0005890">
    <property type="term" value="C:sodium:potassium-exchanging ATPase complex"/>
    <property type="evidence" value="ECO:0000318"/>
    <property type="project" value="GO_Central"/>
</dbReference>
<keyword evidence="10 17" id="KW-1133">Transmembrane helix</keyword>
<sequence>MPKKSHAIWNSSSKEFLGRTWDSWAKIGIFYLIFYSCLAAFFAVMLVGFFQTIDLKQPTQQNMYSLLKANPGFVILLDADWLRVQWFADDCRQNFPRSRTYAATIFPTSCAPEMYAALYTHISVCTNNQEQVCRVGRSMFGEDCNTEKAYSFDEGKPCVMLKINKVFGWVPRSFNNSEWNDMNNTLAQEARKKLGDRYDPNYIGVSCEGENEADTDNMGPVTYFPRKGFPLSFYPYRNQDHYRVPMVYVKFEDPKYGALIQVWCRIWASNIKHHKNDKAGSIHFELLIE</sequence>
<dbReference type="EnsemblMetazoa" id="HelroT68072">
    <property type="protein sequence ID" value="HelroP68072"/>
    <property type="gene ID" value="HelroG68072"/>
</dbReference>
<keyword evidence="9" id="KW-0735">Signal-anchor</keyword>
<keyword evidence="16" id="KW-0739">Sodium transport</keyword>
<keyword evidence="3" id="KW-0813">Transport</keyword>
<evidence type="ECO:0000256" key="17">
    <source>
        <dbReference type="SAM" id="Phobius"/>
    </source>
</evidence>
<dbReference type="GO" id="GO:1990573">
    <property type="term" value="P:potassium ion import across plasma membrane"/>
    <property type="evidence" value="ECO:0000318"/>
    <property type="project" value="GO_Central"/>
</dbReference>
<evidence type="ECO:0000256" key="9">
    <source>
        <dbReference type="ARBA" id="ARBA00022968"/>
    </source>
</evidence>
<keyword evidence="15" id="KW-0325">Glycoprotein</keyword>
<evidence type="ECO:0000256" key="13">
    <source>
        <dbReference type="ARBA" id="ARBA00023136"/>
    </source>
</evidence>
<dbReference type="EMBL" id="AMQM01001373">
    <property type="status" value="NOT_ANNOTATED_CDS"/>
    <property type="molecule type" value="Genomic_DNA"/>
</dbReference>
<organism evidence="19 20">
    <name type="scientific">Helobdella robusta</name>
    <name type="common">Californian leech</name>
    <dbReference type="NCBI Taxonomy" id="6412"/>
    <lineage>
        <taxon>Eukaryota</taxon>
        <taxon>Metazoa</taxon>
        <taxon>Spiralia</taxon>
        <taxon>Lophotrochozoa</taxon>
        <taxon>Annelida</taxon>
        <taxon>Clitellata</taxon>
        <taxon>Hirudinea</taxon>
        <taxon>Rhynchobdellida</taxon>
        <taxon>Glossiphoniidae</taxon>
        <taxon>Helobdella</taxon>
    </lineage>
</organism>
<accession>T1FZ99</accession>
<evidence type="ECO:0000256" key="14">
    <source>
        <dbReference type="ARBA" id="ARBA00023157"/>
    </source>
</evidence>
<dbReference type="GO" id="GO:0036376">
    <property type="term" value="P:sodium ion export across plasma membrane"/>
    <property type="evidence" value="ECO:0000318"/>
    <property type="project" value="GO_Central"/>
</dbReference>
<name>T1FZ99_HELRO</name>
<keyword evidence="5" id="KW-0633">Potassium transport</keyword>
<dbReference type="GO" id="GO:0030007">
    <property type="term" value="P:intracellular potassium ion homeostasis"/>
    <property type="evidence" value="ECO:0000318"/>
    <property type="project" value="GO_Central"/>
</dbReference>
<dbReference type="PANTHER" id="PTHR11523">
    <property type="entry name" value="SODIUM/POTASSIUM-DEPENDENT ATPASE BETA SUBUNIT"/>
    <property type="match status" value="1"/>
</dbReference>
<dbReference type="KEGG" id="hro:HELRODRAFT_68072"/>
<evidence type="ECO:0000256" key="4">
    <source>
        <dbReference type="ARBA" id="ARBA00022475"/>
    </source>
</evidence>
<dbReference type="STRING" id="6412.T1FZ99"/>
<evidence type="ECO:0000256" key="2">
    <source>
        <dbReference type="ARBA" id="ARBA00005876"/>
    </source>
</evidence>
<dbReference type="GeneID" id="20214147"/>
<evidence type="ECO:0000256" key="6">
    <source>
        <dbReference type="ARBA" id="ARBA00022607"/>
    </source>
</evidence>
<keyword evidence="14" id="KW-1015">Disulfide bond</keyword>
<evidence type="ECO:0000256" key="3">
    <source>
        <dbReference type="ARBA" id="ARBA00022448"/>
    </source>
</evidence>
<dbReference type="InParanoid" id="T1FZ99"/>
<dbReference type="PANTHER" id="PTHR11523:SF28">
    <property type="entry name" value="NA_K-ATPASE BETA SUBUNIT ISOFORM 4-RELATED"/>
    <property type="match status" value="1"/>
</dbReference>
<evidence type="ECO:0000313" key="19">
    <source>
        <dbReference type="EnsemblMetazoa" id="HelroP68072"/>
    </source>
</evidence>
<keyword evidence="11" id="KW-0915">Sodium</keyword>
<keyword evidence="7 17" id="KW-0812">Transmembrane</keyword>
<comment type="subcellular location">
    <subcellularLocation>
        <location evidence="1">Cell membrane</location>
        <topology evidence="1">Single-pass type II membrane protein</topology>
    </subcellularLocation>
</comment>
<dbReference type="FunFam" id="1.20.5.170:FF:000062">
    <property type="entry name" value="Sodium/potassium-transporting ATPase subunit beta"/>
    <property type="match status" value="1"/>
</dbReference>
<evidence type="ECO:0000256" key="7">
    <source>
        <dbReference type="ARBA" id="ARBA00022692"/>
    </source>
</evidence>
<evidence type="ECO:0000256" key="15">
    <source>
        <dbReference type="ARBA" id="ARBA00023180"/>
    </source>
</evidence>
<evidence type="ECO:0000256" key="8">
    <source>
        <dbReference type="ARBA" id="ARBA00022958"/>
    </source>
</evidence>
<evidence type="ECO:0000313" key="20">
    <source>
        <dbReference type="Proteomes" id="UP000015101"/>
    </source>
</evidence>
<keyword evidence="6" id="KW-0740">Sodium/potassium transport</keyword>
<dbReference type="InterPro" id="IPR000402">
    <property type="entry name" value="Na/K_ATPase_sub_beta"/>
</dbReference>
<keyword evidence="20" id="KW-1185">Reference proteome</keyword>
<dbReference type="OMA" id="NSEWNDM"/>
<dbReference type="GO" id="GO:0001671">
    <property type="term" value="F:ATPase activator activity"/>
    <property type="evidence" value="ECO:0000318"/>
    <property type="project" value="GO_Central"/>
</dbReference>
<dbReference type="RefSeq" id="XP_009025182.1">
    <property type="nucleotide sequence ID" value="XM_009026934.1"/>
</dbReference>
<evidence type="ECO:0000256" key="12">
    <source>
        <dbReference type="ARBA" id="ARBA00023065"/>
    </source>
</evidence>
<dbReference type="OrthoDB" id="5912413at2759"/>
<keyword evidence="8" id="KW-0630">Potassium</keyword>
<dbReference type="CTD" id="20214147"/>
<evidence type="ECO:0000256" key="11">
    <source>
        <dbReference type="ARBA" id="ARBA00023053"/>
    </source>
</evidence>
<dbReference type="InterPro" id="IPR038702">
    <property type="entry name" value="Na/K_ATPase_sub_beta_sf"/>
</dbReference>
<dbReference type="HOGENOM" id="CLU_057702_0_0_1"/>
<gene>
    <name evidence="19" type="primary">20214147</name>
    <name evidence="18" type="ORF">HELRODRAFT_68072</name>
</gene>
<feature type="transmembrane region" description="Helical" evidence="17">
    <location>
        <begin position="29"/>
        <end position="50"/>
    </location>
</feature>
<keyword evidence="13 17" id="KW-0472">Membrane</keyword>
<reference evidence="19" key="3">
    <citation type="submission" date="2015-06" db="UniProtKB">
        <authorList>
            <consortium name="EnsemblMetazoa"/>
        </authorList>
    </citation>
    <scope>IDENTIFICATION</scope>
</reference>
<dbReference type="Gene3D" id="1.20.5.170">
    <property type="match status" value="1"/>
</dbReference>
<dbReference type="Proteomes" id="UP000015101">
    <property type="component" value="Unassembled WGS sequence"/>
</dbReference>